<dbReference type="Pfam" id="PF13191">
    <property type="entry name" value="AAA_16"/>
    <property type="match status" value="1"/>
</dbReference>
<evidence type="ECO:0000256" key="2">
    <source>
        <dbReference type="ARBA" id="ARBA00023125"/>
    </source>
</evidence>
<dbReference type="EMBL" id="JACHIR010000001">
    <property type="protein sequence ID" value="MBB5895085.1"/>
    <property type="molecule type" value="Genomic_DNA"/>
</dbReference>
<gene>
    <name evidence="5" type="ORF">BJ998_006281</name>
</gene>
<dbReference type="Proteomes" id="UP000585638">
    <property type="component" value="Unassembled WGS sequence"/>
</dbReference>
<keyword evidence="2 5" id="KW-0238">DNA-binding</keyword>
<dbReference type="GO" id="GO:0006355">
    <property type="term" value="P:regulation of DNA-templated transcription"/>
    <property type="evidence" value="ECO:0007669"/>
    <property type="project" value="InterPro"/>
</dbReference>
<reference evidence="5 6" key="1">
    <citation type="submission" date="2020-08" db="EMBL/GenBank/DDBJ databases">
        <title>Sequencing the genomes of 1000 actinobacteria strains.</title>
        <authorList>
            <person name="Klenk H.-P."/>
        </authorList>
    </citation>
    <scope>NUCLEOTIDE SEQUENCE [LARGE SCALE GENOMIC DNA]</scope>
    <source>
        <strain evidence="5 6">DSM 43851</strain>
    </source>
</reference>
<name>A0A7W9NJM6_9PSEU</name>
<dbReference type="SMART" id="SM00421">
    <property type="entry name" value="HTH_LUXR"/>
    <property type="match status" value="1"/>
</dbReference>
<evidence type="ECO:0000256" key="1">
    <source>
        <dbReference type="ARBA" id="ARBA00023015"/>
    </source>
</evidence>
<dbReference type="PANTHER" id="PTHR44688">
    <property type="entry name" value="DNA-BINDING TRANSCRIPTIONAL ACTIVATOR DEVR_DOSR"/>
    <property type="match status" value="1"/>
</dbReference>
<evidence type="ECO:0000256" key="3">
    <source>
        <dbReference type="ARBA" id="ARBA00023163"/>
    </source>
</evidence>
<dbReference type="PANTHER" id="PTHR44688:SF16">
    <property type="entry name" value="DNA-BINDING TRANSCRIPTIONAL ACTIVATOR DEVR_DOSR"/>
    <property type="match status" value="1"/>
</dbReference>
<protein>
    <submittedName>
        <fullName evidence="5">DNA-binding CsgD family transcriptional regulator</fullName>
    </submittedName>
</protein>
<dbReference type="PROSITE" id="PS50043">
    <property type="entry name" value="HTH_LUXR_2"/>
    <property type="match status" value="1"/>
</dbReference>
<dbReference type="SUPFAM" id="SSF52540">
    <property type="entry name" value="P-loop containing nucleoside triphosphate hydrolases"/>
    <property type="match status" value="1"/>
</dbReference>
<comment type="caution">
    <text evidence="5">The sequence shown here is derived from an EMBL/GenBank/DDBJ whole genome shotgun (WGS) entry which is preliminary data.</text>
</comment>
<dbReference type="Gene3D" id="1.10.10.10">
    <property type="entry name" value="Winged helix-like DNA-binding domain superfamily/Winged helix DNA-binding domain"/>
    <property type="match status" value="1"/>
</dbReference>
<keyword evidence="3" id="KW-0804">Transcription</keyword>
<sequence length="911" mass="97286">MELVDRSGELELLKDAFAGCGEGRGQLVLVSGRFASGKTELLHAFGDFVVDSGALLLSATGARAEGALQRGVLGQLFHSDTLPPAVIARAASLILPAADPGRFGGPAMRPSDARVAQELCTIVSTLAKDRPVVMVVDDVQYADDASLQALLYLIRRMRTIPVLMVLSECAQPWSSRPWFHAELAGCPHRELTLKPLSAAGVADLVELKLGAGKEKLAEGIHAVSGGVPLLVKALIDDQAHGEGEPYVGAAFGRAVLACLHRSEPSFLEVARGMAILGEQATPALVGRLIEMDGGSVEQHLDSMARSGQFSPAELKRPAVHAALLDSLSPAERITMHRDAAELLYWNGASPITVARHVLGSDDAGAPWAIRILREAADQSLVDDDVDTAIRCLSLALRASEDERERILITAALARAEWRVNPLAASRRLAPLHDAMADGTLTGRDLVTFIRYLLWQGKLDDATAQLGTVMESLTEADAQIAAELGLAYQFVYGTAPGSMPQETTNNPWTRARVTLTSMMQHSGGEELVNNALHVLASCALGDSTLEMLATALSVLIGADRVEEAASSCDRLLADAERRNAPMWQAVLSSMRAHIALRQGDPLHADELAAAAMELMSPQNWGVLIGYPLSTLMLANTAMGRHDKAAALAQQIVPEAMFSTIFGPRYLNARGHHYLATGRLLAAFSDFEECGELVGALGLDVPVISMWRGDLAEVQVLLGRPWTAKELVTAQLEWAGGVTGRVKGVSLRVLAATSDPKERPRLLYAALDHLQACGDRLELARCLVDLAQAHHELGELELARSAALRASQEARSCHAAPLLDRLSRWSVDVAETPTAAPEEADDAVGSVLSAAELRVAALATLGHTNREIGRRLYITPSTVEQHLTKVYRKLNVGGRKDLPAGLSLHVASSAPTG</sequence>
<evidence type="ECO:0000259" key="4">
    <source>
        <dbReference type="PROSITE" id="PS50043"/>
    </source>
</evidence>
<dbReference type="InterPro" id="IPR011990">
    <property type="entry name" value="TPR-like_helical_dom_sf"/>
</dbReference>
<dbReference type="SUPFAM" id="SSF46894">
    <property type="entry name" value="C-terminal effector domain of the bipartite response regulators"/>
    <property type="match status" value="1"/>
</dbReference>
<dbReference type="InterPro" id="IPR016032">
    <property type="entry name" value="Sig_transdc_resp-reg_C-effctor"/>
</dbReference>
<dbReference type="PRINTS" id="PR00038">
    <property type="entry name" value="HTHLUXR"/>
</dbReference>
<keyword evidence="6" id="KW-1185">Reference proteome</keyword>
<dbReference type="InterPro" id="IPR041664">
    <property type="entry name" value="AAA_16"/>
</dbReference>
<dbReference type="InterPro" id="IPR036388">
    <property type="entry name" value="WH-like_DNA-bd_sf"/>
</dbReference>
<dbReference type="InterPro" id="IPR027417">
    <property type="entry name" value="P-loop_NTPase"/>
</dbReference>
<dbReference type="RefSeq" id="WP_184866919.1">
    <property type="nucleotide sequence ID" value="NZ_BAAAWY010000010.1"/>
</dbReference>
<proteinExistence type="predicted"/>
<dbReference type="Pfam" id="PF00196">
    <property type="entry name" value="GerE"/>
    <property type="match status" value="1"/>
</dbReference>
<dbReference type="Gene3D" id="1.25.40.10">
    <property type="entry name" value="Tetratricopeptide repeat domain"/>
    <property type="match status" value="1"/>
</dbReference>
<dbReference type="GO" id="GO:0003677">
    <property type="term" value="F:DNA binding"/>
    <property type="evidence" value="ECO:0007669"/>
    <property type="project" value="UniProtKB-KW"/>
</dbReference>
<dbReference type="InterPro" id="IPR000792">
    <property type="entry name" value="Tscrpt_reg_LuxR_C"/>
</dbReference>
<dbReference type="AlphaFoldDB" id="A0A7W9NJM6"/>
<evidence type="ECO:0000313" key="5">
    <source>
        <dbReference type="EMBL" id="MBB5895085.1"/>
    </source>
</evidence>
<keyword evidence="1" id="KW-0805">Transcription regulation</keyword>
<dbReference type="CDD" id="cd06170">
    <property type="entry name" value="LuxR_C_like"/>
    <property type="match status" value="1"/>
</dbReference>
<feature type="domain" description="HTH luxR-type" evidence="4">
    <location>
        <begin position="839"/>
        <end position="904"/>
    </location>
</feature>
<evidence type="ECO:0000313" key="6">
    <source>
        <dbReference type="Proteomes" id="UP000585638"/>
    </source>
</evidence>
<accession>A0A7W9NJM6</accession>
<organism evidence="5 6">
    <name type="scientific">Kutzneria kofuensis</name>
    <dbReference type="NCBI Taxonomy" id="103725"/>
    <lineage>
        <taxon>Bacteria</taxon>
        <taxon>Bacillati</taxon>
        <taxon>Actinomycetota</taxon>
        <taxon>Actinomycetes</taxon>
        <taxon>Pseudonocardiales</taxon>
        <taxon>Pseudonocardiaceae</taxon>
        <taxon>Kutzneria</taxon>
    </lineage>
</organism>